<evidence type="ECO:0000256" key="8">
    <source>
        <dbReference type="ARBA" id="ARBA00033428"/>
    </source>
</evidence>
<feature type="binding site" evidence="10">
    <location>
        <position position="200"/>
    </location>
    <ligand>
        <name>substrate</name>
    </ligand>
</feature>
<evidence type="ECO:0000256" key="3">
    <source>
        <dbReference type="ARBA" id="ARBA00012321"/>
    </source>
</evidence>
<keyword evidence="7 12" id="KW-0456">Lyase</keyword>
<evidence type="ECO:0000256" key="1">
    <source>
        <dbReference type="ARBA" id="ARBA00002356"/>
    </source>
</evidence>
<dbReference type="InterPro" id="IPR013785">
    <property type="entry name" value="Aldolase_TIM"/>
</dbReference>
<evidence type="ECO:0000256" key="5">
    <source>
        <dbReference type="ARBA" id="ARBA00022793"/>
    </source>
</evidence>
<evidence type="ECO:0000256" key="2">
    <source>
        <dbReference type="ARBA" id="ARBA00004861"/>
    </source>
</evidence>
<sequence>MSKFLGVKRTGLIFAADLPSFDENARVLDVISEYVDVIKVCNPLVMREGAATIGKLADRYGKPVFADLKVADVPHTSAQIVKIVADNGGSAVMVHGFVGPDGISECMEAAGDKVGIIVQLELTNPGGKLFTAPIANDMARLAADMGVYGTQAPGNRPNRIAEIRDIIGPDAVIVCCGVGAQGGKHNEVMQAGGTYSIVGRAIYNAEDPVQAAAAVLN</sequence>
<dbReference type="InterPro" id="IPR011060">
    <property type="entry name" value="RibuloseP-bd_barrel"/>
</dbReference>
<name>A0A822VCQ7_AGRTU</name>
<dbReference type="CDD" id="cd04725">
    <property type="entry name" value="OMP_decarboxylase_like"/>
    <property type="match status" value="1"/>
</dbReference>
<comment type="function">
    <text evidence="1">Catalyzes the decarboxylation of orotidine 5'-monophosphate (OMP) to uridine 5'-monophosphate (UMP).</text>
</comment>
<dbReference type="SUPFAM" id="SSF51366">
    <property type="entry name" value="Ribulose-phoshate binding barrel"/>
    <property type="match status" value="1"/>
</dbReference>
<organism evidence="12 13">
    <name type="scientific">Agrobacterium tumefaciens str. B6</name>
    <dbReference type="NCBI Taxonomy" id="1183423"/>
    <lineage>
        <taxon>Bacteria</taxon>
        <taxon>Pseudomonadati</taxon>
        <taxon>Pseudomonadota</taxon>
        <taxon>Alphaproteobacteria</taxon>
        <taxon>Hyphomicrobiales</taxon>
        <taxon>Rhizobiaceae</taxon>
        <taxon>Rhizobium/Agrobacterium group</taxon>
        <taxon>Agrobacterium</taxon>
        <taxon>Agrobacterium tumefaciens complex</taxon>
    </lineage>
</organism>
<feature type="active site" description="For OMPdecase activity" evidence="9">
    <location>
        <position position="69"/>
    </location>
</feature>
<dbReference type="NCBIfam" id="TIGR01740">
    <property type="entry name" value="pyrF"/>
    <property type="match status" value="1"/>
</dbReference>
<dbReference type="PANTHER" id="PTHR32119">
    <property type="entry name" value="OROTIDINE 5'-PHOSPHATE DECARBOXYLASE"/>
    <property type="match status" value="1"/>
</dbReference>
<feature type="domain" description="Orotidine 5'-phosphate decarboxylase" evidence="11">
    <location>
        <begin position="11"/>
        <end position="215"/>
    </location>
</feature>
<feature type="active site" description="For OMPdecase activity" evidence="9">
    <location>
        <position position="72"/>
    </location>
</feature>
<evidence type="ECO:0000256" key="4">
    <source>
        <dbReference type="ARBA" id="ARBA00021923"/>
    </source>
</evidence>
<accession>A0A822VCQ7</accession>
<dbReference type="Pfam" id="PF00215">
    <property type="entry name" value="OMPdecase"/>
    <property type="match status" value="1"/>
</dbReference>
<evidence type="ECO:0000256" key="6">
    <source>
        <dbReference type="ARBA" id="ARBA00022975"/>
    </source>
</evidence>
<dbReference type="InterPro" id="IPR001754">
    <property type="entry name" value="OMPdeCOase_dom"/>
</dbReference>
<evidence type="ECO:0000256" key="7">
    <source>
        <dbReference type="ARBA" id="ARBA00023239"/>
    </source>
</evidence>
<dbReference type="AlphaFoldDB" id="A0A822VCQ7"/>
<dbReference type="RefSeq" id="WP_060723539.1">
    <property type="nucleotide sequence ID" value="NZ_LMVK01000008.1"/>
</dbReference>
<keyword evidence="5" id="KW-0210">Decarboxylase</keyword>
<comment type="pathway">
    <text evidence="2">Pyrimidine metabolism; UMP biosynthesis via de novo pathway; UMP from orotate: step 2/2.</text>
</comment>
<dbReference type="EC" id="4.1.1.23" evidence="3"/>
<protein>
    <recommendedName>
        <fullName evidence="4">Orotidine 5'-phosphate decarboxylase</fullName>
        <ecNumber evidence="3">4.1.1.23</ecNumber>
    </recommendedName>
    <alternativeName>
        <fullName evidence="8">OMP decarboxylase</fullName>
    </alternativeName>
</protein>
<dbReference type="Proteomes" id="UP000192074">
    <property type="component" value="Unassembled WGS sequence"/>
</dbReference>
<dbReference type="GO" id="GO:0004590">
    <property type="term" value="F:orotidine-5'-phosphate decarboxylase activity"/>
    <property type="evidence" value="ECO:0007669"/>
    <property type="project" value="UniProtKB-EC"/>
</dbReference>
<dbReference type="GO" id="GO:0044205">
    <property type="term" value="P:'de novo' UMP biosynthetic process"/>
    <property type="evidence" value="ECO:0007669"/>
    <property type="project" value="UniProtKB-UniPathway"/>
</dbReference>
<dbReference type="Gene3D" id="3.20.20.70">
    <property type="entry name" value="Aldolase class I"/>
    <property type="match status" value="1"/>
</dbReference>
<evidence type="ECO:0000313" key="13">
    <source>
        <dbReference type="Proteomes" id="UP000192074"/>
    </source>
</evidence>
<comment type="caution">
    <text evidence="12">The sequence shown here is derived from an EMBL/GenBank/DDBJ whole genome shotgun (WGS) entry which is preliminary data.</text>
</comment>
<proteinExistence type="predicted"/>
<feature type="active site" description="For OMPdecase activity" evidence="9">
    <location>
        <position position="67"/>
    </location>
</feature>
<feature type="binding site" evidence="10">
    <location>
        <position position="17"/>
    </location>
    <ligand>
        <name>substrate</name>
    </ligand>
</feature>
<evidence type="ECO:0000313" key="12">
    <source>
        <dbReference type="EMBL" id="CVI25179.1"/>
    </source>
</evidence>
<feature type="binding site" evidence="10">
    <location>
        <position position="199"/>
    </location>
    <ligand>
        <name>substrate</name>
    </ligand>
</feature>
<reference evidence="12 13" key="1">
    <citation type="submission" date="2016-01" db="EMBL/GenBank/DDBJ databases">
        <authorList>
            <person name="Regsiter A."/>
            <person name="william w."/>
        </authorList>
    </citation>
    <scope>NUCLEOTIDE SEQUENCE [LARGE SCALE GENOMIC DNA]</scope>
    <source>
        <strain evidence="12 13">B6</strain>
    </source>
</reference>
<evidence type="ECO:0000256" key="9">
    <source>
        <dbReference type="PIRSR" id="PIRSR614732-1"/>
    </source>
</evidence>
<evidence type="ECO:0000256" key="10">
    <source>
        <dbReference type="PIRSR" id="PIRSR614732-2"/>
    </source>
</evidence>
<evidence type="ECO:0000259" key="11">
    <source>
        <dbReference type="SMART" id="SM00934"/>
    </source>
</evidence>
<dbReference type="GO" id="GO:0005829">
    <property type="term" value="C:cytosol"/>
    <property type="evidence" value="ECO:0007669"/>
    <property type="project" value="TreeGrafter"/>
</dbReference>
<feature type="binding site" evidence="10">
    <location>
        <position position="123"/>
    </location>
    <ligand>
        <name>substrate</name>
    </ligand>
</feature>
<dbReference type="EMBL" id="FCNL01000041">
    <property type="protein sequence ID" value="CVI25179.1"/>
    <property type="molecule type" value="Genomic_DNA"/>
</dbReference>
<dbReference type="SMART" id="SM00934">
    <property type="entry name" value="OMPdecase"/>
    <property type="match status" value="1"/>
</dbReference>
<gene>
    <name evidence="12" type="primary">pyrF</name>
    <name evidence="12" type="ORF">AGR4A_pAt20051</name>
</gene>
<dbReference type="PANTHER" id="PTHR32119:SF2">
    <property type="entry name" value="OROTIDINE 5'-PHOSPHATE DECARBOXYLASE"/>
    <property type="match status" value="1"/>
</dbReference>
<dbReference type="UniPathway" id="UPA00070">
    <property type="reaction ID" value="UER00120"/>
</dbReference>
<keyword evidence="6" id="KW-0665">Pyrimidine biosynthesis</keyword>
<dbReference type="GO" id="GO:0006207">
    <property type="term" value="P:'de novo' pyrimidine nucleobase biosynthetic process"/>
    <property type="evidence" value="ECO:0007669"/>
    <property type="project" value="InterPro"/>
</dbReference>
<feature type="binding site" evidence="10">
    <location>
        <position position="39"/>
    </location>
    <ligand>
        <name>substrate</name>
    </ligand>
</feature>
<dbReference type="InterPro" id="IPR014732">
    <property type="entry name" value="OMPdecase"/>
</dbReference>